<evidence type="ECO:0000256" key="5">
    <source>
        <dbReference type="SAM" id="Phobius"/>
    </source>
</evidence>
<keyword evidence="5" id="KW-0472">Membrane</keyword>
<evidence type="ECO:0000259" key="7">
    <source>
        <dbReference type="PROSITE" id="PS50847"/>
    </source>
</evidence>
<keyword evidence="5" id="KW-0812">Transmembrane</keyword>
<dbReference type="OrthoDB" id="5007716at2"/>
<reference evidence="8 9" key="1">
    <citation type="submission" date="2019-01" db="EMBL/GenBank/DDBJ databases">
        <title>Agromyces.</title>
        <authorList>
            <person name="Li J."/>
        </authorList>
    </citation>
    <scope>NUCLEOTIDE SEQUENCE [LARGE SCALE GENOMIC DNA]</scope>
    <source>
        <strain evidence="8 9">DSM 15934</strain>
    </source>
</reference>
<dbReference type="NCBIfam" id="TIGR01167">
    <property type="entry name" value="LPXTG_anchor"/>
    <property type="match status" value="1"/>
</dbReference>
<protein>
    <submittedName>
        <fullName evidence="8">LPXTG cell wall anchor domain-containing protein</fullName>
    </submittedName>
</protein>
<keyword evidence="5" id="KW-1133">Transmembrane helix</keyword>
<comment type="caution">
    <text evidence="8">The sequence shown here is derived from an EMBL/GenBank/DDBJ whole genome shotgun (WGS) entry which is preliminary data.</text>
</comment>
<feature type="domain" description="Gram-positive cocci surface proteins LPxTG" evidence="7">
    <location>
        <begin position="221"/>
        <end position="254"/>
    </location>
</feature>
<feature type="chain" id="PRO_5020682843" evidence="6">
    <location>
        <begin position="30"/>
        <end position="254"/>
    </location>
</feature>
<keyword evidence="9" id="KW-1185">Reference proteome</keyword>
<name>A0A4Q2KQC8_9MICO</name>
<feature type="transmembrane region" description="Helical" evidence="5">
    <location>
        <begin position="228"/>
        <end position="246"/>
    </location>
</feature>
<keyword evidence="3 6" id="KW-0732">Signal</keyword>
<keyword evidence="1" id="KW-0134">Cell wall</keyword>
<dbReference type="AlphaFoldDB" id="A0A4Q2KQC8"/>
<dbReference type="RefSeq" id="WP_129522117.1">
    <property type="nucleotide sequence ID" value="NZ_SDPN01000044.1"/>
</dbReference>
<organism evidence="8 9">
    <name type="scientific">Agromyces albus</name>
    <dbReference type="NCBI Taxonomy" id="205332"/>
    <lineage>
        <taxon>Bacteria</taxon>
        <taxon>Bacillati</taxon>
        <taxon>Actinomycetota</taxon>
        <taxon>Actinomycetes</taxon>
        <taxon>Micrococcales</taxon>
        <taxon>Microbacteriaceae</taxon>
        <taxon>Agromyces</taxon>
    </lineage>
</organism>
<evidence type="ECO:0000256" key="2">
    <source>
        <dbReference type="ARBA" id="ARBA00022525"/>
    </source>
</evidence>
<dbReference type="Proteomes" id="UP000293865">
    <property type="component" value="Unassembled WGS sequence"/>
</dbReference>
<feature type="signal peptide" evidence="6">
    <location>
        <begin position="1"/>
        <end position="29"/>
    </location>
</feature>
<evidence type="ECO:0000256" key="1">
    <source>
        <dbReference type="ARBA" id="ARBA00022512"/>
    </source>
</evidence>
<evidence type="ECO:0000256" key="4">
    <source>
        <dbReference type="ARBA" id="ARBA00023088"/>
    </source>
</evidence>
<evidence type="ECO:0000256" key="6">
    <source>
        <dbReference type="SAM" id="SignalP"/>
    </source>
</evidence>
<dbReference type="EMBL" id="SDPN01000044">
    <property type="protein sequence ID" value="RXZ67598.1"/>
    <property type="molecule type" value="Genomic_DNA"/>
</dbReference>
<accession>A0A4Q2KQC8</accession>
<evidence type="ECO:0000256" key="3">
    <source>
        <dbReference type="ARBA" id="ARBA00022729"/>
    </source>
</evidence>
<keyword evidence="4" id="KW-0572">Peptidoglycan-anchor</keyword>
<keyword evidence="2" id="KW-0964">Secreted</keyword>
<sequence length="254" mass="25986">MQHRAIAAVLTIGLASALSLAAVAAPASAEEPVEEQRLVLTPADYIARAGEVVDYEVTFVDEFGEPADPQPDLEYTLSTDLAGDVIDGEKVSGTQSGPRTVFVRSGQYYGMTELTVIGDPVELSIIPSALKVVKGGTLTFDVTGVDEWGTVFGAGDDAVITSSVPTDIIKAGGIVTFPTASPHTITARVGEVTASVTIEVVDTAAAAPAAPAAPTPGAPRLAETGVEANAAAVLAGAFLLLGSLVMSRRRRAAR</sequence>
<dbReference type="InterPro" id="IPR019931">
    <property type="entry name" value="LPXTG_anchor"/>
</dbReference>
<dbReference type="PROSITE" id="PS50847">
    <property type="entry name" value="GRAM_POS_ANCHORING"/>
    <property type="match status" value="1"/>
</dbReference>
<evidence type="ECO:0000313" key="8">
    <source>
        <dbReference type="EMBL" id="RXZ67598.1"/>
    </source>
</evidence>
<gene>
    <name evidence="8" type="ORF">ESP51_17170</name>
</gene>
<evidence type="ECO:0000313" key="9">
    <source>
        <dbReference type="Proteomes" id="UP000293865"/>
    </source>
</evidence>
<proteinExistence type="predicted"/>